<evidence type="ECO:0000256" key="3">
    <source>
        <dbReference type="SAM" id="MobiDB-lite"/>
    </source>
</evidence>
<evidence type="ECO:0000259" key="4">
    <source>
        <dbReference type="PROSITE" id="PS50011"/>
    </source>
</evidence>
<dbReference type="InterPro" id="IPR008271">
    <property type="entry name" value="Ser/Thr_kinase_AS"/>
</dbReference>
<dbReference type="SMART" id="SM00220">
    <property type="entry name" value="S_TKc"/>
    <property type="match status" value="1"/>
</dbReference>
<organism evidence="5 6">
    <name type="scientific">Symbiodinium microadriaticum</name>
    <name type="common">Dinoflagellate</name>
    <name type="synonym">Zooxanthella microadriatica</name>
    <dbReference type="NCBI Taxonomy" id="2951"/>
    <lineage>
        <taxon>Eukaryota</taxon>
        <taxon>Sar</taxon>
        <taxon>Alveolata</taxon>
        <taxon>Dinophyceae</taxon>
        <taxon>Suessiales</taxon>
        <taxon>Symbiodiniaceae</taxon>
        <taxon>Symbiodinium</taxon>
    </lineage>
</organism>
<accession>A0A1Q9EYK7</accession>
<evidence type="ECO:0000313" key="5">
    <source>
        <dbReference type="EMBL" id="OLQ12481.1"/>
    </source>
</evidence>
<name>A0A1Q9EYK7_SYMMI</name>
<keyword evidence="5" id="KW-0418">Kinase</keyword>
<dbReference type="PANTHER" id="PTHR11909">
    <property type="entry name" value="CASEIN KINASE-RELATED"/>
    <property type="match status" value="1"/>
</dbReference>
<dbReference type="EC" id="2.7.11.1" evidence="1"/>
<dbReference type="SUPFAM" id="SSF56112">
    <property type="entry name" value="Protein kinase-like (PK-like)"/>
    <property type="match status" value="1"/>
</dbReference>
<proteinExistence type="predicted"/>
<dbReference type="InterPro" id="IPR000719">
    <property type="entry name" value="Prot_kinase_dom"/>
</dbReference>
<dbReference type="GO" id="GO:0005524">
    <property type="term" value="F:ATP binding"/>
    <property type="evidence" value="ECO:0007669"/>
    <property type="project" value="InterPro"/>
</dbReference>
<feature type="domain" description="Protein kinase" evidence="4">
    <location>
        <begin position="229"/>
        <end position="488"/>
    </location>
</feature>
<protein>
    <recommendedName>
        <fullName evidence="2">Casein kinase I</fullName>
        <ecNumber evidence="1">2.7.11.1</ecNumber>
    </recommendedName>
</protein>
<dbReference type="AlphaFoldDB" id="A0A1Q9EYK7"/>
<dbReference type="Proteomes" id="UP000186817">
    <property type="component" value="Unassembled WGS sequence"/>
</dbReference>
<evidence type="ECO:0000256" key="2">
    <source>
        <dbReference type="ARBA" id="ARBA00023860"/>
    </source>
</evidence>
<evidence type="ECO:0000256" key="1">
    <source>
        <dbReference type="ARBA" id="ARBA00012513"/>
    </source>
</evidence>
<dbReference type="GO" id="GO:0004674">
    <property type="term" value="F:protein serine/threonine kinase activity"/>
    <property type="evidence" value="ECO:0007669"/>
    <property type="project" value="UniProtKB-EC"/>
</dbReference>
<dbReference type="PROSITE" id="PS50011">
    <property type="entry name" value="PROTEIN_KINASE_DOM"/>
    <property type="match status" value="1"/>
</dbReference>
<dbReference type="EMBL" id="LSRX01000042">
    <property type="protein sequence ID" value="OLQ12481.1"/>
    <property type="molecule type" value="Genomic_DNA"/>
</dbReference>
<dbReference type="InterPro" id="IPR050235">
    <property type="entry name" value="CK1_Ser-Thr_kinase"/>
</dbReference>
<dbReference type="Gene3D" id="1.10.510.10">
    <property type="entry name" value="Transferase(Phosphotransferase) domain 1"/>
    <property type="match status" value="1"/>
</dbReference>
<comment type="caution">
    <text evidence="5">The sequence shown here is derived from an EMBL/GenBank/DDBJ whole genome shotgun (WGS) entry which is preliminary data.</text>
</comment>
<feature type="compositionally biased region" description="Basic and acidic residues" evidence="3">
    <location>
        <begin position="51"/>
        <end position="69"/>
    </location>
</feature>
<evidence type="ECO:0000313" key="6">
    <source>
        <dbReference type="Proteomes" id="UP000186817"/>
    </source>
</evidence>
<reference evidence="5 6" key="1">
    <citation type="submission" date="2016-02" db="EMBL/GenBank/DDBJ databases">
        <title>Genome analysis of coral dinoflagellate symbionts highlights evolutionary adaptations to a symbiotic lifestyle.</title>
        <authorList>
            <person name="Aranda M."/>
            <person name="Li Y."/>
            <person name="Liew Y.J."/>
            <person name="Baumgarten S."/>
            <person name="Simakov O."/>
            <person name="Wilson M."/>
            <person name="Piel J."/>
            <person name="Ashoor H."/>
            <person name="Bougouffa S."/>
            <person name="Bajic V.B."/>
            <person name="Ryu T."/>
            <person name="Ravasi T."/>
            <person name="Bayer T."/>
            <person name="Micklem G."/>
            <person name="Kim H."/>
            <person name="Bhak J."/>
            <person name="Lajeunesse T.C."/>
            <person name="Voolstra C.R."/>
        </authorList>
    </citation>
    <scope>NUCLEOTIDE SEQUENCE [LARGE SCALE GENOMIC DNA]</scope>
    <source>
        <strain evidence="5 6">CCMP2467</strain>
    </source>
</reference>
<dbReference type="Pfam" id="PF00069">
    <property type="entry name" value="Pkinase"/>
    <property type="match status" value="1"/>
</dbReference>
<sequence length="488" mass="53811">MPRVAQLAAQGAFHQPQNGNGYPDPSHNRPYAVPGKAAEEADDSALMQPEVEERATAGGNKPEKLDRAERTSKVWLKPEEALEAVQRLVGGRDRTKEPRAAPLGDCHLLGFWGSSGDEIRVPMRWDGTQYHCTLEIPAGEDAMLQVSAPAGRIYPSVEGANPSIRHELLGPHPVHGDQSWFLDSSGHSRKAQIFVACPRGCAVALGWRIEGEEIPKAEEQEEWEDMGGWQISGRIGQGKQGAVVYTGRWPASGSGGIAAVKFPVEAQELQYYARVHEIPGLPDLLDFGIAQTYTGGRLSNKGFYMAMSRTEPCLDTLLRGHLHIHDPGPKVLGRLSWPVAADLGVRLLRTLQAIHRKGILHCDMKPGNILLRRGEPWVHLIDFGRAGNVGQTRFDPGHGGMRDYMSVKSGMEGGQRTTADDVESLGWLLFRCLHGGFPWSAKIKPHPNESWEEGGRRVAREKLRFLEDDGFRKLPAEYRIPEATILVV</sequence>
<dbReference type="PROSITE" id="PS00108">
    <property type="entry name" value="PROTEIN_KINASE_ST"/>
    <property type="match status" value="1"/>
</dbReference>
<keyword evidence="6" id="KW-1185">Reference proteome</keyword>
<gene>
    <name evidence="5" type="primary">IIV6-389L</name>
    <name evidence="5" type="ORF">AK812_SmicGene3581</name>
</gene>
<dbReference type="OrthoDB" id="5979581at2759"/>
<dbReference type="InterPro" id="IPR011009">
    <property type="entry name" value="Kinase-like_dom_sf"/>
</dbReference>
<feature type="region of interest" description="Disordered" evidence="3">
    <location>
        <begin position="1"/>
        <end position="69"/>
    </location>
</feature>
<keyword evidence="5" id="KW-0808">Transferase</keyword>